<protein>
    <submittedName>
        <fullName evidence="3">Uncharacterized protein</fullName>
    </submittedName>
</protein>
<keyword evidence="4" id="KW-1185">Reference proteome</keyword>
<evidence type="ECO:0000256" key="1">
    <source>
        <dbReference type="SAM" id="Coils"/>
    </source>
</evidence>
<dbReference type="AlphaFoldDB" id="A0A4R9GGU6"/>
<evidence type="ECO:0000313" key="4">
    <source>
        <dbReference type="Proteomes" id="UP000298458"/>
    </source>
</evidence>
<dbReference type="OrthoDB" id="345500at2"/>
<proteinExistence type="predicted"/>
<reference evidence="3" key="1">
    <citation type="journal article" date="2019" name="PLoS Negl. Trop. Dis.">
        <title>Revisiting the worldwide diversity of Leptospira species in the environment.</title>
        <authorList>
            <person name="Vincent A.T."/>
            <person name="Schiettekatte O."/>
            <person name="Bourhy P."/>
            <person name="Veyrier F.J."/>
            <person name="Picardeau M."/>
        </authorList>
    </citation>
    <scope>NUCLEOTIDE SEQUENCE [LARGE SCALE GENOMIC DNA]</scope>
    <source>
        <strain evidence="3">SSW15</strain>
    </source>
</reference>
<accession>A0A4R9GGU6</accession>
<name>A0A4R9GGU6_9LEPT</name>
<sequence length="230" mass="25948">MNVGAIQSAVLERSRDTSVKYVGHGQLESSPQSTSVLHVISHELGHVAEFKSEAIRDRAEIRSIDVSIKYEMRDGKLVAVAGETKVTSVKKAEETGKATLEIGKESDSVESEKNAKGNSEKSGRSEIITDREWDLMSELRQIELELGRLDKNPESSEESDVKKEEESRKRVELVELKRKLEMELSQEKLKALLKETLDTIQELNRKQIQFANKVYNGEFETIGNFLQDLA</sequence>
<feature type="region of interest" description="Disordered" evidence="2">
    <location>
        <begin position="101"/>
        <end position="127"/>
    </location>
</feature>
<organism evidence="3 4">
    <name type="scientific">Leptospira fletcheri</name>
    <dbReference type="NCBI Taxonomy" id="2484981"/>
    <lineage>
        <taxon>Bacteria</taxon>
        <taxon>Pseudomonadati</taxon>
        <taxon>Spirochaetota</taxon>
        <taxon>Spirochaetia</taxon>
        <taxon>Leptospirales</taxon>
        <taxon>Leptospiraceae</taxon>
        <taxon>Leptospira</taxon>
    </lineage>
</organism>
<feature type="coiled-coil region" evidence="1">
    <location>
        <begin position="163"/>
        <end position="206"/>
    </location>
</feature>
<keyword evidence="1" id="KW-0175">Coiled coil</keyword>
<dbReference type="Proteomes" id="UP000298458">
    <property type="component" value="Unassembled WGS sequence"/>
</dbReference>
<comment type="caution">
    <text evidence="3">The sequence shown here is derived from an EMBL/GenBank/DDBJ whole genome shotgun (WGS) entry which is preliminary data.</text>
</comment>
<gene>
    <name evidence="3" type="ORF">EHO60_05715</name>
</gene>
<evidence type="ECO:0000313" key="3">
    <source>
        <dbReference type="EMBL" id="TGK11789.1"/>
    </source>
</evidence>
<dbReference type="RefSeq" id="WP_135767192.1">
    <property type="nucleotide sequence ID" value="NZ_RQET01000004.1"/>
</dbReference>
<dbReference type="EMBL" id="RQET01000004">
    <property type="protein sequence ID" value="TGK11789.1"/>
    <property type="molecule type" value="Genomic_DNA"/>
</dbReference>
<evidence type="ECO:0000256" key="2">
    <source>
        <dbReference type="SAM" id="MobiDB-lite"/>
    </source>
</evidence>